<dbReference type="PANTHER" id="PTHR43537">
    <property type="entry name" value="TRANSCRIPTIONAL REGULATOR, GNTR FAMILY"/>
    <property type="match status" value="1"/>
</dbReference>
<dbReference type="CDD" id="cd07377">
    <property type="entry name" value="WHTH_GntR"/>
    <property type="match status" value="1"/>
</dbReference>
<dbReference type="PANTHER" id="PTHR43537:SF24">
    <property type="entry name" value="GLUCONATE OPERON TRANSCRIPTIONAL REPRESSOR"/>
    <property type="match status" value="1"/>
</dbReference>
<evidence type="ECO:0000256" key="1">
    <source>
        <dbReference type="ARBA" id="ARBA00023015"/>
    </source>
</evidence>
<comment type="caution">
    <text evidence="5">The sequence shown here is derived from an EMBL/GenBank/DDBJ whole genome shotgun (WGS) entry which is preliminary data.</text>
</comment>
<dbReference type="PRINTS" id="PR00035">
    <property type="entry name" value="HTHGNTR"/>
</dbReference>
<dbReference type="EMBL" id="JAJEQW010000001">
    <property type="protein sequence ID" value="MCC2241046.1"/>
    <property type="molecule type" value="Genomic_DNA"/>
</dbReference>
<dbReference type="InterPro" id="IPR011711">
    <property type="entry name" value="GntR_C"/>
</dbReference>
<dbReference type="SMART" id="SM00895">
    <property type="entry name" value="FCD"/>
    <property type="match status" value="1"/>
</dbReference>
<dbReference type="PROSITE" id="PS50949">
    <property type="entry name" value="HTH_GNTR"/>
    <property type="match status" value="1"/>
</dbReference>
<feature type="domain" description="HTH gntR-type" evidence="4">
    <location>
        <begin position="6"/>
        <end position="73"/>
    </location>
</feature>
<evidence type="ECO:0000259" key="4">
    <source>
        <dbReference type="PROSITE" id="PS50949"/>
    </source>
</evidence>
<dbReference type="GO" id="GO:0003700">
    <property type="term" value="F:DNA-binding transcription factor activity"/>
    <property type="evidence" value="ECO:0007669"/>
    <property type="project" value="InterPro"/>
</dbReference>
<evidence type="ECO:0000313" key="5">
    <source>
        <dbReference type="EMBL" id="MCC2241046.1"/>
    </source>
</evidence>
<dbReference type="Gene3D" id="1.10.10.10">
    <property type="entry name" value="Winged helix-like DNA-binding domain superfamily/Winged helix DNA-binding domain"/>
    <property type="match status" value="1"/>
</dbReference>
<dbReference type="InterPro" id="IPR036390">
    <property type="entry name" value="WH_DNA-bd_sf"/>
</dbReference>
<evidence type="ECO:0000256" key="3">
    <source>
        <dbReference type="ARBA" id="ARBA00023163"/>
    </source>
</evidence>
<proteinExistence type="predicted"/>
<evidence type="ECO:0000256" key="2">
    <source>
        <dbReference type="ARBA" id="ARBA00023125"/>
    </source>
</evidence>
<gene>
    <name evidence="5" type="ORF">LKD47_01850</name>
</gene>
<keyword evidence="2" id="KW-0238">DNA-binding</keyword>
<sequence>MGEEGYSLSGRVFHTIRENILSGKYKCDEELKEKTLGDELGVSRTPVREALRQLELEGLVRIIPNRGAFVEGITKEDVKDIYEIRARLEGLCTKWAADRITKEQIAELEENIFLVEFHAKKENYAQILELDNKFHEVLYEASGSKMLKHELSAFHHYVERVRKITLSMPDRVVKSNDEHKKIVEALKQHNAKEAELLATSHMLNTIENMDNYGWDNLLK</sequence>
<dbReference type="SUPFAM" id="SSF46785">
    <property type="entry name" value="Winged helix' DNA-binding domain"/>
    <property type="match status" value="1"/>
</dbReference>
<dbReference type="Proteomes" id="UP001198893">
    <property type="component" value="Unassembled WGS sequence"/>
</dbReference>
<dbReference type="Gene3D" id="1.20.120.530">
    <property type="entry name" value="GntR ligand-binding domain-like"/>
    <property type="match status" value="1"/>
</dbReference>
<dbReference type="InterPro" id="IPR008920">
    <property type="entry name" value="TF_FadR/GntR_C"/>
</dbReference>
<dbReference type="Pfam" id="PF07729">
    <property type="entry name" value="FCD"/>
    <property type="match status" value="1"/>
</dbReference>
<dbReference type="InterPro" id="IPR000524">
    <property type="entry name" value="Tscrpt_reg_HTH_GntR"/>
</dbReference>
<keyword evidence="1" id="KW-0805">Transcription regulation</keyword>
<dbReference type="AlphaFoldDB" id="A0AAW4WEJ4"/>
<dbReference type="InterPro" id="IPR036388">
    <property type="entry name" value="WH-like_DNA-bd_sf"/>
</dbReference>
<dbReference type="SMART" id="SM00345">
    <property type="entry name" value="HTH_GNTR"/>
    <property type="match status" value="1"/>
</dbReference>
<organism evidence="5 6">
    <name type="scientific">Roseburia amylophila</name>
    <dbReference type="NCBI Taxonomy" id="2981794"/>
    <lineage>
        <taxon>Bacteria</taxon>
        <taxon>Bacillati</taxon>
        <taxon>Bacillota</taxon>
        <taxon>Clostridia</taxon>
        <taxon>Lachnospirales</taxon>
        <taxon>Lachnospiraceae</taxon>
        <taxon>Roseburia</taxon>
    </lineage>
</organism>
<protein>
    <submittedName>
        <fullName evidence="5">GntR family transcriptional regulator</fullName>
    </submittedName>
</protein>
<dbReference type="RefSeq" id="WP_117698399.1">
    <property type="nucleotide sequence ID" value="NZ_JAJEQW010000001.1"/>
</dbReference>
<reference evidence="5" key="1">
    <citation type="submission" date="2021-10" db="EMBL/GenBank/DDBJ databases">
        <title>Anaerobic single-cell dispensing facilitates the cultivation of human gut bacteria.</title>
        <authorList>
            <person name="Afrizal A."/>
        </authorList>
    </citation>
    <scope>NUCLEOTIDE SEQUENCE</scope>
    <source>
        <strain evidence="5">CLA-AA-H204</strain>
    </source>
</reference>
<accession>A0AAW4WEJ4</accession>
<dbReference type="SUPFAM" id="SSF48008">
    <property type="entry name" value="GntR ligand-binding domain-like"/>
    <property type="match status" value="1"/>
</dbReference>
<evidence type="ECO:0000313" key="6">
    <source>
        <dbReference type="Proteomes" id="UP001198893"/>
    </source>
</evidence>
<keyword evidence="3" id="KW-0804">Transcription</keyword>
<name>A0AAW4WEJ4_9FIRM</name>
<dbReference type="GO" id="GO:0003677">
    <property type="term" value="F:DNA binding"/>
    <property type="evidence" value="ECO:0007669"/>
    <property type="project" value="UniProtKB-KW"/>
</dbReference>
<dbReference type="Pfam" id="PF00392">
    <property type="entry name" value="GntR"/>
    <property type="match status" value="1"/>
</dbReference>